<keyword evidence="1" id="KW-0812">Transmembrane</keyword>
<dbReference type="RefSeq" id="WP_220084399.1">
    <property type="nucleotide sequence ID" value="NZ_LXXM01000221.1"/>
</dbReference>
<evidence type="ECO:0000313" key="2">
    <source>
        <dbReference type="EMBL" id="PZS87949.1"/>
    </source>
</evidence>
<dbReference type="Proteomes" id="UP000249614">
    <property type="component" value="Unassembled WGS sequence"/>
</dbReference>
<sequence>MKHALISLYYLFIVGVWFVGALAGASTAGHFSDGRAILLMIWMACIYWLPLMIAFHRNTRNAQVVGLVNLLSGWTGIGWLIAFVMAIFGRRH</sequence>
<name>A0A2W6IMZ7_STEMA</name>
<proteinExistence type="predicted"/>
<accession>A0A2W6IMZ7</accession>
<dbReference type="AlphaFoldDB" id="A0A2W6IMZ7"/>
<keyword evidence="1" id="KW-1133">Transmembrane helix</keyword>
<evidence type="ECO:0000313" key="3">
    <source>
        <dbReference type="Proteomes" id="UP000249614"/>
    </source>
</evidence>
<protein>
    <recommendedName>
        <fullName evidence="4">Superinfection immunity protein</fullName>
    </recommendedName>
</protein>
<gene>
    <name evidence="2" type="ORF">A7X83_16120</name>
</gene>
<feature type="transmembrane region" description="Helical" evidence="1">
    <location>
        <begin position="6"/>
        <end position="25"/>
    </location>
</feature>
<organism evidence="2 3">
    <name type="scientific">Stenotrophomonas maltophilia</name>
    <name type="common">Pseudomonas maltophilia</name>
    <name type="synonym">Xanthomonas maltophilia</name>
    <dbReference type="NCBI Taxonomy" id="40324"/>
    <lineage>
        <taxon>Bacteria</taxon>
        <taxon>Pseudomonadati</taxon>
        <taxon>Pseudomonadota</taxon>
        <taxon>Gammaproteobacteria</taxon>
        <taxon>Lysobacterales</taxon>
        <taxon>Lysobacteraceae</taxon>
        <taxon>Stenotrophomonas</taxon>
        <taxon>Stenotrophomonas maltophilia group</taxon>
    </lineage>
</organism>
<dbReference type="InterPro" id="IPR016410">
    <property type="entry name" value="Phage_imm"/>
</dbReference>
<feature type="transmembrane region" description="Helical" evidence="1">
    <location>
        <begin position="37"/>
        <end position="55"/>
    </location>
</feature>
<dbReference type="Pfam" id="PF14373">
    <property type="entry name" value="Imm_superinfect"/>
    <property type="match status" value="1"/>
</dbReference>
<keyword evidence="1" id="KW-0472">Membrane</keyword>
<feature type="transmembrane region" description="Helical" evidence="1">
    <location>
        <begin position="67"/>
        <end position="88"/>
    </location>
</feature>
<comment type="caution">
    <text evidence="2">The sequence shown here is derived from an EMBL/GenBank/DDBJ whole genome shotgun (WGS) entry which is preliminary data.</text>
</comment>
<reference evidence="2 3" key="1">
    <citation type="submission" date="2016-05" db="EMBL/GenBank/DDBJ databases">
        <authorList>
            <person name="Lavstsen T."/>
            <person name="Jespersen J.S."/>
        </authorList>
    </citation>
    <scope>NUCLEOTIDE SEQUENCE [LARGE SCALE GENOMIC DNA]</scope>
    <source>
        <strain evidence="2 3">SM-5815</strain>
    </source>
</reference>
<evidence type="ECO:0008006" key="4">
    <source>
        <dbReference type="Google" id="ProtNLM"/>
    </source>
</evidence>
<dbReference type="EMBL" id="LXXM01000221">
    <property type="protein sequence ID" value="PZS87949.1"/>
    <property type="molecule type" value="Genomic_DNA"/>
</dbReference>
<evidence type="ECO:0000256" key="1">
    <source>
        <dbReference type="SAM" id="Phobius"/>
    </source>
</evidence>